<reference evidence="2 3" key="1">
    <citation type="submission" date="2024-01" db="EMBL/GenBank/DDBJ databases">
        <title>New evidence supports the origin of RcGTA from prophage.</title>
        <authorList>
            <person name="Xu Y."/>
            <person name="Liu B."/>
            <person name="Chen F."/>
        </authorList>
    </citation>
    <scope>NUCLEOTIDE SEQUENCE [LARGE SCALE GENOMIC DNA]</scope>
    <source>
        <strain evidence="2 3">CBW1107-2</strain>
    </source>
</reference>
<dbReference type="RefSeq" id="WP_173188609.1">
    <property type="nucleotide sequence ID" value="NZ_JABETK010000001.1"/>
</dbReference>
<evidence type="ECO:0000313" key="2">
    <source>
        <dbReference type="EMBL" id="MEX4006005.1"/>
    </source>
</evidence>
<feature type="transmembrane region" description="Helical" evidence="1">
    <location>
        <begin position="12"/>
        <end position="33"/>
    </location>
</feature>
<comment type="caution">
    <text evidence="2">The sequence shown here is derived from an EMBL/GenBank/DDBJ whole genome shotgun (WGS) entry which is preliminary data.</text>
</comment>
<evidence type="ECO:0000256" key="1">
    <source>
        <dbReference type="SAM" id="Phobius"/>
    </source>
</evidence>
<proteinExistence type="predicted"/>
<feature type="transmembrane region" description="Helical" evidence="1">
    <location>
        <begin position="164"/>
        <end position="184"/>
    </location>
</feature>
<feature type="transmembrane region" description="Helical" evidence="1">
    <location>
        <begin position="196"/>
        <end position="218"/>
    </location>
</feature>
<keyword evidence="1" id="KW-1133">Transmembrane helix</keyword>
<evidence type="ECO:0008006" key="4">
    <source>
        <dbReference type="Google" id="ProtNLM"/>
    </source>
</evidence>
<gene>
    <name evidence="2" type="ORF">V1479_01740</name>
</gene>
<sequence>MDFFNFAKAVEQGIYDVMMWILFYPLTLLRMIVRPASTLQYVYAESRGDPDVAFSEAMRPALMIFISITIGTLLTPFTDEQRALLLGTTIGSLLTSSWFFLIFYRMVVFSFFPLCGALLLDLLTPGSISRETLRTPFYLQCYICAPFALIASPTLVNIQHDSMPVYAAFAAVTLWFLAVQYIFFRDYARQTVVRSLLLAPAVLLLGIIGGIVLGLVAAS</sequence>
<protein>
    <recommendedName>
        <fullName evidence="4">Yip1 domain-containing protein</fullName>
    </recommendedName>
</protein>
<organism evidence="2 3">
    <name type="scientific">Neoaquamicrobium sediminum</name>
    <dbReference type="NCBI Taxonomy" id="1849104"/>
    <lineage>
        <taxon>Bacteria</taxon>
        <taxon>Pseudomonadati</taxon>
        <taxon>Pseudomonadota</taxon>
        <taxon>Alphaproteobacteria</taxon>
        <taxon>Hyphomicrobiales</taxon>
        <taxon>Phyllobacteriaceae</taxon>
        <taxon>Neoaquamicrobium</taxon>
    </lineage>
</organism>
<dbReference type="EMBL" id="JAZHFV010000001">
    <property type="protein sequence ID" value="MEX4006005.1"/>
    <property type="molecule type" value="Genomic_DNA"/>
</dbReference>
<dbReference type="Proteomes" id="UP001559025">
    <property type="component" value="Unassembled WGS sequence"/>
</dbReference>
<feature type="transmembrane region" description="Helical" evidence="1">
    <location>
        <begin position="135"/>
        <end position="158"/>
    </location>
</feature>
<keyword evidence="3" id="KW-1185">Reference proteome</keyword>
<feature type="transmembrane region" description="Helical" evidence="1">
    <location>
        <begin position="61"/>
        <end position="78"/>
    </location>
</feature>
<accession>A0ABV3WN72</accession>
<evidence type="ECO:0000313" key="3">
    <source>
        <dbReference type="Proteomes" id="UP001559025"/>
    </source>
</evidence>
<keyword evidence="1" id="KW-0472">Membrane</keyword>
<name>A0ABV3WN72_9HYPH</name>
<keyword evidence="1" id="KW-0812">Transmembrane</keyword>
<feature type="transmembrane region" description="Helical" evidence="1">
    <location>
        <begin position="98"/>
        <end position="123"/>
    </location>
</feature>